<dbReference type="EMBL" id="KN835417">
    <property type="protein sequence ID" value="KIK37984.1"/>
    <property type="molecule type" value="Genomic_DNA"/>
</dbReference>
<dbReference type="Pfam" id="PF24883">
    <property type="entry name" value="NPHP3_N"/>
    <property type="match status" value="1"/>
</dbReference>
<sequence length="114" mass="12560">WLHAPSGAGKSVIAHTLASRCRQKHRLAGSFFFSCGHANCRSSRSVVLSLAYQLGLSQPQAKDKIIAALENDPGIISPSRDLREQFARLLIEPLEAADWRSPSRVFIIDAMDQC</sequence>
<dbReference type="HOGENOM" id="CLU_000288_6_8_1"/>
<evidence type="ECO:0000256" key="1">
    <source>
        <dbReference type="ARBA" id="ARBA00022737"/>
    </source>
</evidence>
<feature type="non-terminal residue" evidence="3">
    <location>
        <position position="1"/>
    </location>
</feature>
<dbReference type="InterPro" id="IPR027417">
    <property type="entry name" value="P-loop_NTPase"/>
</dbReference>
<keyword evidence="1" id="KW-0677">Repeat</keyword>
<dbReference type="STRING" id="930992.A0A0D0AIQ2"/>
<dbReference type="OrthoDB" id="2683297at2759"/>
<keyword evidence="4" id="KW-1185">Reference proteome</keyword>
<protein>
    <recommendedName>
        <fullName evidence="2">Nephrocystin 3-like N-terminal domain-containing protein</fullName>
    </recommendedName>
</protein>
<organism evidence="3 4">
    <name type="scientific">Suillus luteus UH-Slu-Lm8-n1</name>
    <dbReference type="NCBI Taxonomy" id="930992"/>
    <lineage>
        <taxon>Eukaryota</taxon>
        <taxon>Fungi</taxon>
        <taxon>Dikarya</taxon>
        <taxon>Basidiomycota</taxon>
        <taxon>Agaricomycotina</taxon>
        <taxon>Agaricomycetes</taxon>
        <taxon>Agaricomycetidae</taxon>
        <taxon>Boletales</taxon>
        <taxon>Suillineae</taxon>
        <taxon>Suillaceae</taxon>
        <taxon>Suillus</taxon>
    </lineage>
</organism>
<evidence type="ECO:0000313" key="3">
    <source>
        <dbReference type="EMBL" id="KIK37984.1"/>
    </source>
</evidence>
<reference evidence="3 4" key="1">
    <citation type="submission" date="2014-04" db="EMBL/GenBank/DDBJ databases">
        <authorList>
            <consortium name="DOE Joint Genome Institute"/>
            <person name="Kuo A."/>
            <person name="Ruytinx J."/>
            <person name="Rineau F."/>
            <person name="Colpaert J."/>
            <person name="Kohler A."/>
            <person name="Nagy L.G."/>
            <person name="Floudas D."/>
            <person name="Copeland A."/>
            <person name="Barry K.W."/>
            <person name="Cichocki N."/>
            <person name="Veneault-Fourrey C."/>
            <person name="LaButti K."/>
            <person name="Lindquist E.A."/>
            <person name="Lipzen A."/>
            <person name="Lundell T."/>
            <person name="Morin E."/>
            <person name="Murat C."/>
            <person name="Sun H."/>
            <person name="Tunlid A."/>
            <person name="Henrissat B."/>
            <person name="Grigoriev I.V."/>
            <person name="Hibbett D.S."/>
            <person name="Martin F."/>
            <person name="Nordberg H.P."/>
            <person name="Cantor M.N."/>
            <person name="Hua S.X."/>
        </authorList>
    </citation>
    <scope>NUCLEOTIDE SEQUENCE [LARGE SCALE GENOMIC DNA]</scope>
    <source>
        <strain evidence="3 4">UH-Slu-Lm8-n1</strain>
    </source>
</reference>
<dbReference type="InterPro" id="IPR056884">
    <property type="entry name" value="NPHP3-like_N"/>
</dbReference>
<name>A0A0D0AIQ2_9AGAM</name>
<feature type="non-terminal residue" evidence="3">
    <location>
        <position position="114"/>
    </location>
</feature>
<feature type="domain" description="Nephrocystin 3-like N-terminal" evidence="2">
    <location>
        <begin position="1"/>
        <end position="114"/>
    </location>
</feature>
<accession>A0A0D0AIQ2</accession>
<dbReference type="AlphaFoldDB" id="A0A0D0AIQ2"/>
<dbReference type="Proteomes" id="UP000054485">
    <property type="component" value="Unassembled WGS sequence"/>
</dbReference>
<gene>
    <name evidence="3" type="ORF">CY34DRAFT_60454</name>
</gene>
<evidence type="ECO:0000313" key="4">
    <source>
        <dbReference type="Proteomes" id="UP000054485"/>
    </source>
</evidence>
<reference evidence="4" key="2">
    <citation type="submission" date="2015-01" db="EMBL/GenBank/DDBJ databases">
        <title>Evolutionary Origins and Diversification of the Mycorrhizal Mutualists.</title>
        <authorList>
            <consortium name="DOE Joint Genome Institute"/>
            <consortium name="Mycorrhizal Genomics Consortium"/>
            <person name="Kohler A."/>
            <person name="Kuo A."/>
            <person name="Nagy L.G."/>
            <person name="Floudas D."/>
            <person name="Copeland A."/>
            <person name="Barry K.W."/>
            <person name="Cichocki N."/>
            <person name="Veneault-Fourrey C."/>
            <person name="LaButti K."/>
            <person name="Lindquist E.A."/>
            <person name="Lipzen A."/>
            <person name="Lundell T."/>
            <person name="Morin E."/>
            <person name="Murat C."/>
            <person name="Riley R."/>
            <person name="Ohm R."/>
            <person name="Sun H."/>
            <person name="Tunlid A."/>
            <person name="Henrissat B."/>
            <person name="Grigoriev I.V."/>
            <person name="Hibbett D.S."/>
            <person name="Martin F."/>
        </authorList>
    </citation>
    <scope>NUCLEOTIDE SEQUENCE [LARGE SCALE GENOMIC DNA]</scope>
    <source>
        <strain evidence="4">UH-Slu-Lm8-n1</strain>
    </source>
</reference>
<dbReference type="Gene3D" id="3.40.50.300">
    <property type="entry name" value="P-loop containing nucleotide triphosphate hydrolases"/>
    <property type="match status" value="1"/>
</dbReference>
<dbReference type="InParanoid" id="A0A0D0AIQ2"/>
<evidence type="ECO:0000259" key="2">
    <source>
        <dbReference type="Pfam" id="PF24883"/>
    </source>
</evidence>
<proteinExistence type="predicted"/>